<organism evidence="2 3">
    <name type="scientific">Alteromonas genovensis</name>
    <dbReference type="NCBI Taxonomy" id="471225"/>
    <lineage>
        <taxon>Bacteria</taxon>
        <taxon>Pseudomonadati</taxon>
        <taxon>Pseudomonadota</taxon>
        <taxon>Gammaproteobacteria</taxon>
        <taxon>Alteromonadales</taxon>
        <taxon>Alteromonadaceae</taxon>
        <taxon>Alteromonas/Salinimonas group</taxon>
        <taxon>Alteromonas</taxon>
    </lineage>
</organism>
<comment type="caution">
    <text evidence="2">The sequence shown here is derived from an EMBL/GenBank/DDBJ whole genome shotgun (WGS) entry which is preliminary data.</text>
</comment>
<dbReference type="RefSeq" id="WP_163105479.1">
    <property type="nucleotide sequence ID" value="NZ_JAAAWO010000003.1"/>
</dbReference>
<accession>A0A6N9TG66</accession>
<evidence type="ECO:0000256" key="1">
    <source>
        <dbReference type="SAM" id="Phobius"/>
    </source>
</evidence>
<evidence type="ECO:0000313" key="2">
    <source>
        <dbReference type="EMBL" id="NDW14916.1"/>
    </source>
</evidence>
<gene>
    <name evidence="2" type="ORF">GTQ48_05150</name>
</gene>
<dbReference type="Proteomes" id="UP000471381">
    <property type="component" value="Unassembled WGS sequence"/>
</dbReference>
<keyword evidence="1" id="KW-0472">Membrane</keyword>
<keyword evidence="1" id="KW-1133">Transmembrane helix</keyword>
<keyword evidence="1" id="KW-0812">Transmembrane</keyword>
<dbReference type="Gene3D" id="1.25.40.10">
    <property type="entry name" value="Tetratricopeptide repeat domain"/>
    <property type="match status" value="1"/>
</dbReference>
<proteinExistence type="predicted"/>
<sequence length="238" mass="27494">MSIMHNKALSINIIKFSLIGLLFWGVFWSGQFFIAGNAYYNVKNSVEQWQEQPSRASIDKAHLALTKIETAIKYFPNNALYLQMRGQVYEWLAFIDRKNESNQFLESAMASYHNSLILRPKWSASWVGLASSKWKLNQLDTEFYSYLANAQKVGPQDALLHSFIAEFGLSMFQAKSIHYVKIKDMLAKHLDRGLQNPLSRERVLQSIEKYSLEKTVCRWLKSSSYPVRKQISNCVSYG</sequence>
<dbReference type="AlphaFoldDB" id="A0A6N9TG66"/>
<protein>
    <recommendedName>
        <fullName evidence="4">Tetratricopeptide repeat protein</fullName>
    </recommendedName>
</protein>
<dbReference type="EMBL" id="JAAAWO010000003">
    <property type="protein sequence ID" value="NDW14916.1"/>
    <property type="molecule type" value="Genomic_DNA"/>
</dbReference>
<feature type="transmembrane region" description="Helical" evidence="1">
    <location>
        <begin position="12"/>
        <end position="34"/>
    </location>
</feature>
<dbReference type="SUPFAM" id="SSF48452">
    <property type="entry name" value="TPR-like"/>
    <property type="match status" value="1"/>
</dbReference>
<keyword evidence="3" id="KW-1185">Reference proteome</keyword>
<reference evidence="2 3" key="1">
    <citation type="submission" date="2020-01" db="EMBL/GenBank/DDBJ databases">
        <title>Genomes of bacteria type strains.</title>
        <authorList>
            <person name="Chen J."/>
            <person name="Zhu S."/>
            <person name="Yang J."/>
        </authorList>
    </citation>
    <scope>NUCLEOTIDE SEQUENCE [LARGE SCALE GENOMIC DNA]</scope>
    <source>
        <strain evidence="2 3">LMG 24078</strain>
    </source>
</reference>
<dbReference type="InterPro" id="IPR011990">
    <property type="entry name" value="TPR-like_helical_dom_sf"/>
</dbReference>
<evidence type="ECO:0000313" key="3">
    <source>
        <dbReference type="Proteomes" id="UP000471381"/>
    </source>
</evidence>
<evidence type="ECO:0008006" key="4">
    <source>
        <dbReference type="Google" id="ProtNLM"/>
    </source>
</evidence>
<dbReference type="NCBIfam" id="NF038257">
    <property type="entry name" value="exopoly_VpsP"/>
    <property type="match status" value="1"/>
</dbReference>
<name>A0A6N9TG66_9ALTE</name>